<comment type="similarity">
    <text evidence="5">Belongs to the ThrE exporter (TC 2.A.79) family.</text>
</comment>
<feature type="transmembrane region" description="Helical" evidence="6">
    <location>
        <begin position="239"/>
        <end position="258"/>
    </location>
</feature>
<protein>
    <submittedName>
        <fullName evidence="9">Threonine/serine exporter family protein</fullName>
    </submittedName>
</protein>
<gene>
    <name evidence="9" type="ORF">RM552_14365</name>
</gene>
<feature type="transmembrane region" description="Helical" evidence="6">
    <location>
        <begin position="141"/>
        <end position="160"/>
    </location>
</feature>
<evidence type="ECO:0000259" key="7">
    <source>
        <dbReference type="Pfam" id="PF06738"/>
    </source>
</evidence>
<keyword evidence="10" id="KW-1185">Reference proteome</keyword>
<feature type="transmembrane region" description="Helical" evidence="6">
    <location>
        <begin position="270"/>
        <end position="288"/>
    </location>
</feature>
<keyword evidence="2 6" id="KW-0812">Transmembrane</keyword>
<proteinExistence type="inferred from homology"/>
<accession>A0ABU2ZTW0</accession>
<feature type="transmembrane region" description="Helical" evidence="6">
    <location>
        <begin position="295"/>
        <end position="312"/>
    </location>
</feature>
<keyword evidence="3 6" id="KW-1133">Transmembrane helix</keyword>
<evidence type="ECO:0000313" key="10">
    <source>
        <dbReference type="Proteomes" id="UP001253545"/>
    </source>
</evidence>
<feature type="transmembrane region" description="Helical" evidence="6">
    <location>
        <begin position="196"/>
        <end position="218"/>
    </location>
</feature>
<dbReference type="Pfam" id="PF06738">
    <property type="entry name" value="ThrE"/>
    <property type="match status" value="1"/>
</dbReference>
<comment type="subcellular location">
    <subcellularLocation>
        <location evidence="1">Membrane</location>
        <topology evidence="1">Multi-pass membrane protein</topology>
    </subcellularLocation>
</comment>
<feature type="domain" description="Threonine/Serine exporter ThrE" evidence="8">
    <location>
        <begin position="275"/>
        <end position="400"/>
    </location>
</feature>
<dbReference type="PANTHER" id="PTHR31082:SF4">
    <property type="entry name" value="PHEROMONE-REGULATED MEMBRANE PROTEIN 10"/>
    <property type="match status" value="1"/>
</dbReference>
<evidence type="ECO:0000256" key="3">
    <source>
        <dbReference type="ARBA" id="ARBA00022989"/>
    </source>
</evidence>
<feature type="transmembrane region" description="Helical" evidence="6">
    <location>
        <begin position="385"/>
        <end position="402"/>
    </location>
</feature>
<evidence type="ECO:0000256" key="5">
    <source>
        <dbReference type="ARBA" id="ARBA00034125"/>
    </source>
</evidence>
<evidence type="ECO:0000256" key="2">
    <source>
        <dbReference type="ARBA" id="ARBA00022692"/>
    </source>
</evidence>
<dbReference type="PANTHER" id="PTHR31082">
    <property type="entry name" value="PHEROMONE-REGULATED MEMBRANE PROTEIN 10"/>
    <property type="match status" value="1"/>
</dbReference>
<dbReference type="EMBL" id="JAVRHX010000005">
    <property type="protein sequence ID" value="MDT0596035.1"/>
    <property type="molecule type" value="Genomic_DNA"/>
</dbReference>
<name>A0ABU2ZTW0_9ALTE</name>
<evidence type="ECO:0000256" key="4">
    <source>
        <dbReference type="ARBA" id="ARBA00023136"/>
    </source>
</evidence>
<organism evidence="9 10">
    <name type="scientific">Glaciecola petra</name>
    <dbReference type="NCBI Taxonomy" id="3075602"/>
    <lineage>
        <taxon>Bacteria</taxon>
        <taxon>Pseudomonadati</taxon>
        <taxon>Pseudomonadota</taxon>
        <taxon>Gammaproteobacteria</taxon>
        <taxon>Alteromonadales</taxon>
        <taxon>Alteromonadaceae</taxon>
        <taxon>Glaciecola</taxon>
    </lineage>
</organism>
<comment type="caution">
    <text evidence="9">The sequence shown here is derived from an EMBL/GenBank/DDBJ whole genome shotgun (WGS) entry which is preliminary data.</text>
</comment>
<reference evidence="9 10" key="1">
    <citation type="submission" date="2023-09" db="EMBL/GenBank/DDBJ databases">
        <authorList>
            <person name="Rey-Velasco X."/>
        </authorList>
    </citation>
    <scope>NUCLEOTIDE SEQUENCE [LARGE SCALE GENOMIC DNA]</scope>
    <source>
        <strain evidence="9 10">P117</strain>
    </source>
</reference>
<sequence>MEASEFRRTRRFIVKLGKMLHKYGTPAFRLEAHLAEVAAYLRVHASFISTPTSLTFVIWTDMHEEEYNHAARVEPGDLDLGSLARTDELVSSLIAGDMNLIEADERLTEIEQKAKFLHPAIMTISYGVATGAFAVLMGASLLDAIATMAIGFVMYLFVFWSKHSKRVLLMLEPAVAIVAGLMACAIAHYLEPGINIRLVVLSSIIVFIPGLALAIGLAELSARHVVSGTARVMDAIMQLFKLYFGAFLGISLGFFLFSEVEHNPIIKMPEWSLFVAVLLLCAALVPIFNIKLKHAPWGIMCGFLSYFSTYWASKYLEFGLGTFVGAFAVGIFANLFTRFTNAPATIVLMQGLIVLVPGSKTYIGLNSFVSGQDFVQAEHIGQETFVIFMSLVAGLIFANVLVPTKKAL</sequence>
<dbReference type="InterPro" id="IPR024528">
    <property type="entry name" value="ThrE_2"/>
</dbReference>
<evidence type="ECO:0000259" key="8">
    <source>
        <dbReference type="Pfam" id="PF12821"/>
    </source>
</evidence>
<dbReference type="RefSeq" id="WP_311369563.1">
    <property type="nucleotide sequence ID" value="NZ_JAVRHX010000005.1"/>
</dbReference>
<feature type="transmembrane region" description="Helical" evidence="6">
    <location>
        <begin position="116"/>
        <end position="135"/>
    </location>
</feature>
<feature type="transmembrane region" description="Helical" evidence="6">
    <location>
        <begin position="318"/>
        <end position="337"/>
    </location>
</feature>
<dbReference type="Proteomes" id="UP001253545">
    <property type="component" value="Unassembled WGS sequence"/>
</dbReference>
<evidence type="ECO:0000256" key="6">
    <source>
        <dbReference type="SAM" id="Phobius"/>
    </source>
</evidence>
<dbReference type="InterPro" id="IPR051361">
    <property type="entry name" value="ThrE/Ser_Exporter"/>
</dbReference>
<feature type="transmembrane region" description="Helical" evidence="6">
    <location>
        <begin position="167"/>
        <end position="190"/>
    </location>
</feature>
<dbReference type="Pfam" id="PF12821">
    <property type="entry name" value="ThrE_2"/>
    <property type="match status" value="1"/>
</dbReference>
<feature type="domain" description="Threonine/serine exporter-like N-terminal" evidence="7">
    <location>
        <begin position="11"/>
        <end position="252"/>
    </location>
</feature>
<evidence type="ECO:0000256" key="1">
    <source>
        <dbReference type="ARBA" id="ARBA00004141"/>
    </source>
</evidence>
<keyword evidence="4 6" id="KW-0472">Membrane</keyword>
<dbReference type="InterPro" id="IPR010619">
    <property type="entry name" value="ThrE-like_N"/>
</dbReference>
<evidence type="ECO:0000313" key="9">
    <source>
        <dbReference type="EMBL" id="MDT0596035.1"/>
    </source>
</evidence>
<feature type="transmembrane region" description="Helical" evidence="6">
    <location>
        <begin position="344"/>
        <end position="365"/>
    </location>
</feature>